<reference evidence="4" key="1">
    <citation type="submission" date="2006-06" db="EMBL/GenBank/DDBJ databases">
        <title>Complete sequence of chromosome of Mycobacterium sp. MCS.</title>
        <authorList>
            <consortium name="US DOE Joint Genome Institute"/>
            <person name="Copeland A."/>
            <person name="Lucas S."/>
            <person name="Lapidus A."/>
            <person name="Barry K."/>
            <person name="Detter J.C."/>
            <person name="Glavina del Rio T."/>
            <person name="Hammon N."/>
            <person name="Israni S."/>
            <person name="Dalin E."/>
            <person name="Tice H."/>
            <person name="Pitluck S."/>
            <person name="Martinez M."/>
            <person name="Schmutz J."/>
            <person name="Larimer F."/>
            <person name="Land M."/>
            <person name="Hauser L."/>
            <person name="Kyrpides N."/>
            <person name="Kim E."/>
            <person name="Miller C.D."/>
            <person name="Hughes J.E."/>
            <person name="Anderson A.J."/>
            <person name="Sims R.C."/>
            <person name="Richardson P."/>
        </authorList>
    </citation>
    <scope>NUCLEOTIDE SEQUENCE [LARGE SCALE GENOMIC DNA]</scope>
    <source>
        <strain evidence="4">MCS</strain>
    </source>
</reference>
<dbReference type="PROSITE" id="PS50977">
    <property type="entry name" value="HTH_TETR_2"/>
    <property type="match status" value="1"/>
</dbReference>
<dbReference type="PRINTS" id="PR00455">
    <property type="entry name" value="HTHTETR"/>
</dbReference>
<proteinExistence type="predicted"/>
<feature type="DNA-binding region" description="H-T-H motif" evidence="2">
    <location>
        <begin position="23"/>
        <end position="42"/>
    </location>
</feature>
<dbReference type="PANTHER" id="PTHR30055">
    <property type="entry name" value="HTH-TYPE TRANSCRIPTIONAL REGULATOR RUTR"/>
    <property type="match status" value="1"/>
</dbReference>
<dbReference type="InterPro" id="IPR001647">
    <property type="entry name" value="HTH_TetR"/>
</dbReference>
<dbReference type="GO" id="GO:0000976">
    <property type="term" value="F:transcription cis-regulatory region binding"/>
    <property type="evidence" value="ECO:0007669"/>
    <property type="project" value="TreeGrafter"/>
</dbReference>
<dbReference type="InterPro" id="IPR009057">
    <property type="entry name" value="Homeodomain-like_sf"/>
</dbReference>
<keyword evidence="1 2" id="KW-0238">DNA-binding</keyword>
<dbReference type="GO" id="GO:0003700">
    <property type="term" value="F:DNA-binding transcription factor activity"/>
    <property type="evidence" value="ECO:0007669"/>
    <property type="project" value="TreeGrafter"/>
</dbReference>
<sequence>MLADRILDAAERLFTERDAASVGMKDVAEAAGCSRATLYRHFDSRDTLHTAYVHREAQRLYRTLTEHLDGVSDPAERLIEGTLLTLRSVREKPALASWFAPTARPIGGEWAERSEVVRAMVEAFVRSLGDSGDVERRARWLVRVLTSLLLFPGGDEGEERAMLSEFLVPAMIGVAAGGLITAATSRCSACPPR</sequence>
<dbReference type="InterPro" id="IPR050109">
    <property type="entry name" value="HTH-type_TetR-like_transc_reg"/>
</dbReference>
<evidence type="ECO:0000259" key="3">
    <source>
        <dbReference type="PROSITE" id="PS50977"/>
    </source>
</evidence>
<evidence type="ECO:0000313" key="4">
    <source>
        <dbReference type="EMBL" id="ABG10068.1"/>
    </source>
</evidence>
<dbReference type="PANTHER" id="PTHR30055:SF200">
    <property type="entry name" value="HTH-TYPE TRANSCRIPTIONAL REPRESSOR BDCR"/>
    <property type="match status" value="1"/>
</dbReference>
<dbReference type="AlphaFoldDB" id="A0A5Q5BNZ3"/>
<organism evidence="4">
    <name type="scientific">Mycobacterium sp. (strain MCS)</name>
    <dbReference type="NCBI Taxonomy" id="164756"/>
    <lineage>
        <taxon>Bacteria</taxon>
        <taxon>Bacillati</taxon>
        <taxon>Actinomycetota</taxon>
        <taxon>Actinomycetes</taxon>
        <taxon>Mycobacteriales</taxon>
        <taxon>Mycobacteriaceae</taxon>
        <taxon>Mycobacterium</taxon>
    </lineage>
</organism>
<dbReference type="Pfam" id="PF00440">
    <property type="entry name" value="TetR_N"/>
    <property type="match status" value="1"/>
</dbReference>
<evidence type="ECO:0000256" key="2">
    <source>
        <dbReference type="PROSITE-ProRule" id="PRU00335"/>
    </source>
</evidence>
<dbReference type="SUPFAM" id="SSF46689">
    <property type="entry name" value="Homeodomain-like"/>
    <property type="match status" value="1"/>
</dbReference>
<accession>A0A5Q5BNZ3</accession>
<feature type="domain" description="HTH tetR-type" evidence="3">
    <location>
        <begin position="1"/>
        <end position="60"/>
    </location>
</feature>
<evidence type="ECO:0000256" key="1">
    <source>
        <dbReference type="ARBA" id="ARBA00023125"/>
    </source>
</evidence>
<dbReference type="KEGG" id="mmc:Mmcs_3963"/>
<protein>
    <submittedName>
        <fullName evidence="4">Transcriptional regulator, TetR family</fullName>
    </submittedName>
</protein>
<dbReference type="EMBL" id="CP000384">
    <property type="protein sequence ID" value="ABG10068.1"/>
    <property type="molecule type" value="Genomic_DNA"/>
</dbReference>
<gene>
    <name evidence="4" type="ordered locus">Mmcs_3963</name>
</gene>
<dbReference type="Gene3D" id="1.10.357.10">
    <property type="entry name" value="Tetracycline Repressor, domain 2"/>
    <property type="match status" value="1"/>
</dbReference>
<name>A0A5Q5BNZ3_MYCSS</name>